<organism evidence="2 3">
    <name type="scientific">Heterorhabditis bacteriophora</name>
    <name type="common">Entomopathogenic nematode worm</name>
    <dbReference type="NCBI Taxonomy" id="37862"/>
    <lineage>
        <taxon>Eukaryota</taxon>
        <taxon>Metazoa</taxon>
        <taxon>Ecdysozoa</taxon>
        <taxon>Nematoda</taxon>
        <taxon>Chromadorea</taxon>
        <taxon>Rhabditida</taxon>
        <taxon>Rhabditina</taxon>
        <taxon>Rhabditomorpha</taxon>
        <taxon>Strongyloidea</taxon>
        <taxon>Heterorhabditidae</taxon>
        <taxon>Heterorhabditis</taxon>
    </lineage>
</organism>
<dbReference type="AlphaFoldDB" id="A0A1I7W876"/>
<protein>
    <submittedName>
        <fullName evidence="3">HTH_48 domain-containing protein</fullName>
    </submittedName>
</protein>
<evidence type="ECO:0000313" key="3">
    <source>
        <dbReference type="WBParaSite" id="Hba_00848"/>
    </source>
</evidence>
<dbReference type="Gene3D" id="1.10.10.1450">
    <property type="match status" value="1"/>
</dbReference>
<evidence type="ECO:0000259" key="1">
    <source>
        <dbReference type="Pfam" id="PF17906"/>
    </source>
</evidence>
<keyword evidence="2" id="KW-1185">Reference proteome</keyword>
<name>A0A1I7W876_HETBA</name>
<evidence type="ECO:0000313" key="2">
    <source>
        <dbReference type="Proteomes" id="UP000095283"/>
    </source>
</evidence>
<proteinExistence type="predicted"/>
<sequence length="25" mass="2871">MCSVLGEGVLSHSTCRYWLRRFKAA</sequence>
<accession>A0A1I7W876</accession>
<dbReference type="Proteomes" id="UP000095283">
    <property type="component" value="Unplaced"/>
</dbReference>
<dbReference type="WBParaSite" id="Hba_00848">
    <property type="protein sequence ID" value="Hba_00848"/>
    <property type="gene ID" value="Hba_00848"/>
</dbReference>
<dbReference type="InterPro" id="IPR041426">
    <property type="entry name" value="Mos1_HTH"/>
</dbReference>
<dbReference type="Pfam" id="PF17906">
    <property type="entry name" value="HTH_48"/>
    <property type="match status" value="1"/>
</dbReference>
<reference evidence="3" key="1">
    <citation type="submission" date="2016-11" db="UniProtKB">
        <authorList>
            <consortium name="WormBaseParasite"/>
        </authorList>
    </citation>
    <scope>IDENTIFICATION</scope>
</reference>
<feature type="domain" description="Mos1 transposase HTH" evidence="1">
    <location>
        <begin position="1"/>
        <end position="24"/>
    </location>
</feature>